<protein>
    <submittedName>
        <fullName evidence="2">Uncharacterized protein</fullName>
    </submittedName>
</protein>
<proteinExistence type="predicted"/>
<name>A0ABP1E301_9APHY</name>
<feature type="chain" id="PRO_5045037522" evidence="1">
    <location>
        <begin position="22"/>
        <end position="134"/>
    </location>
</feature>
<gene>
    <name evidence="2" type="ORF">GFSPODELE1_LOCUS9774</name>
</gene>
<dbReference type="EMBL" id="OZ037951">
    <property type="protein sequence ID" value="CAL1714446.1"/>
    <property type="molecule type" value="Genomic_DNA"/>
</dbReference>
<evidence type="ECO:0000313" key="2">
    <source>
        <dbReference type="EMBL" id="CAL1714446.1"/>
    </source>
</evidence>
<keyword evidence="3" id="KW-1185">Reference proteome</keyword>
<sequence length="134" mass="13867">MQMKLPLLAAALFVYVGSTRAALLGLHKRAPTCDEGVSSECNFFDIDACVDDLVANGISEDEDGRQTCSGNIRGTDSECTCSCDCGASGAFNSRGDLNDLFDGIGDACIIDAGGHPGDDTYQGTIGGRISCSLT</sequence>
<evidence type="ECO:0000256" key="1">
    <source>
        <dbReference type="SAM" id="SignalP"/>
    </source>
</evidence>
<accession>A0ABP1E301</accession>
<reference evidence="3" key="1">
    <citation type="submission" date="2024-04" db="EMBL/GenBank/DDBJ databases">
        <authorList>
            <person name="Shaw F."/>
            <person name="Minotto A."/>
        </authorList>
    </citation>
    <scope>NUCLEOTIDE SEQUENCE [LARGE SCALE GENOMIC DNA]</scope>
</reference>
<keyword evidence="1" id="KW-0732">Signal</keyword>
<feature type="signal peptide" evidence="1">
    <location>
        <begin position="1"/>
        <end position="21"/>
    </location>
</feature>
<evidence type="ECO:0000313" key="3">
    <source>
        <dbReference type="Proteomes" id="UP001497453"/>
    </source>
</evidence>
<organism evidence="2 3">
    <name type="scientific">Somion occarium</name>
    <dbReference type="NCBI Taxonomy" id="3059160"/>
    <lineage>
        <taxon>Eukaryota</taxon>
        <taxon>Fungi</taxon>
        <taxon>Dikarya</taxon>
        <taxon>Basidiomycota</taxon>
        <taxon>Agaricomycotina</taxon>
        <taxon>Agaricomycetes</taxon>
        <taxon>Polyporales</taxon>
        <taxon>Cerrenaceae</taxon>
        <taxon>Somion</taxon>
    </lineage>
</organism>
<dbReference type="Proteomes" id="UP001497453">
    <property type="component" value="Chromosome 8"/>
</dbReference>